<evidence type="ECO:0000313" key="3">
    <source>
        <dbReference type="Proteomes" id="UP000677054"/>
    </source>
</evidence>
<protein>
    <submittedName>
        <fullName evidence="2">Uncharacterized protein</fullName>
    </submittedName>
</protein>
<organism evidence="2">
    <name type="scientific">Darwinula stevensoni</name>
    <dbReference type="NCBI Taxonomy" id="69355"/>
    <lineage>
        <taxon>Eukaryota</taxon>
        <taxon>Metazoa</taxon>
        <taxon>Ecdysozoa</taxon>
        <taxon>Arthropoda</taxon>
        <taxon>Crustacea</taxon>
        <taxon>Oligostraca</taxon>
        <taxon>Ostracoda</taxon>
        <taxon>Podocopa</taxon>
        <taxon>Podocopida</taxon>
        <taxon>Darwinulocopina</taxon>
        <taxon>Darwinuloidea</taxon>
        <taxon>Darwinulidae</taxon>
        <taxon>Darwinula</taxon>
    </lineage>
</organism>
<gene>
    <name evidence="2" type="ORF">DSTB1V02_LOCUS8105</name>
</gene>
<name>A0A7R9A4V1_9CRUS</name>
<dbReference type="EMBL" id="CAJPEV010001778">
    <property type="protein sequence ID" value="CAG0894308.1"/>
    <property type="molecule type" value="Genomic_DNA"/>
</dbReference>
<proteinExistence type="predicted"/>
<reference evidence="2" key="1">
    <citation type="submission" date="2020-11" db="EMBL/GenBank/DDBJ databases">
        <authorList>
            <person name="Tran Van P."/>
        </authorList>
    </citation>
    <scope>NUCLEOTIDE SEQUENCE</scope>
</reference>
<dbReference type="EMBL" id="LR901295">
    <property type="protein sequence ID" value="CAD7248286.1"/>
    <property type="molecule type" value="Genomic_DNA"/>
</dbReference>
<sequence length="104" mass="11830">MRWWPSPISLKGDKDLTSSASGKTVQDKPPPLCKEDGTLTPAVPQKSKQCYTYGDRQWRVTRARNGGTRQFFRMRELPRLVMEPKRINGSCGHIHKVSFRGALT</sequence>
<accession>A0A7R9A4V1</accession>
<dbReference type="AlphaFoldDB" id="A0A7R9A4V1"/>
<evidence type="ECO:0000313" key="2">
    <source>
        <dbReference type="EMBL" id="CAD7248286.1"/>
    </source>
</evidence>
<feature type="region of interest" description="Disordered" evidence="1">
    <location>
        <begin position="13"/>
        <end position="40"/>
    </location>
</feature>
<evidence type="ECO:0000256" key="1">
    <source>
        <dbReference type="SAM" id="MobiDB-lite"/>
    </source>
</evidence>
<dbReference type="Proteomes" id="UP000677054">
    <property type="component" value="Unassembled WGS sequence"/>
</dbReference>
<keyword evidence="3" id="KW-1185">Reference proteome</keyword>